<dbReference type="InterPro" id="IPR043502">
    <property type="entry name" value="DNA/RNA_pol_sf"/>
</dbReference>
<keyword evidence="3" id="KW-0548">Nucleotidyltransferase</keyword>
<dbReference type="PANTHER" id="PTHR34047:SF8">
    <property type="entry name" value="PROTEIN YKFC"/>
    <property type="match status" value="1"/>
</dbReference>
<dbReference type="AlphaFoldDB" id="A0A934SF60"/>
<evidence type="ECO:0000313" key="4">
    <source>
        <dbReference type="Proteomes" id="UP000603141"/>
    </source>
</evidence>
<dbReference type="SUPFAM" id="SSF56672">
    <property type="entry name" value="DNA/RNA polymerases"/>
    <property type="match status" value="1"/>
</dbReference>
<accession>A0A934SF60</accession>
<dbReference type="InterPro" id="IPR051083">
    <property type="entry name" value="GrpII_Intron_Splice-Mob/Def"/>
</dbReference>
<dbReference type="CDD" id="cd01646">
    <property type="entry name" value="RT_Bac_retron_I"/>
    <property type="match status" value="1"/>
</dbReference>
<keyword evidence="3" id="KW-0808">Transferase</keyword>
<name>A0A934SF60_9BACT</name>
<dbReference type="PANTHER" id="PTHR34047">
    <property type="entry name" value="NUCLEAR INTRON MATURASE 1, MITOCHONDRIAL-RELATED"/>
    <property type="match status" value="1"/>
</dbReference>
<dbReference type="PROSITE" id="PS50878">
    <property type="entry name" value="RT_POL"/>
    <property type="match status" value="1"/>
</dbReference>
<dbReference type="InterPro" id="IPR000477">
    <property type="entry name" value="RT_dom"/>
</dbReference>
<sequence>MTPDEAFRLAAKNVAAFGDTDIFPSPLDRFPCADKIDEVVKALEEIDRTFHQYLASHPPENINALAPLGYTAFRWATQIDPIWNLYYLALVLLVAESIEAKRIPETERTVFSYRFRPDPNSAHLFGNSTWRDYKKRAIEMSHTYPIVLVADVAEFYPRVSHHKLENELLRLGLTTDYPKRIKTLFSKFSQTRSYGLPIGGPASRILAELALNPVDTFLHRKQIPFCRYVDDFHIFANSQQEAYNHLAFLAQLLFNEGLSLQKTKTRILTAKELRDASTYLDFTETDDPSELPPEARLMRLSLRYDPYSPTAEEDYESLKDAVSSIDIVGILSREIAKSNIDTQITKQAIIAIRALAPEHRGGAVQALLKPESLETLAPVFSNIMRLFRSLYEDLDEKTKDLADKTMIGLFNEDSHLIHIDLNLAYLLKVFGQRRSSEKETILIKLYDDNQSPLIRKEIILIMTKWGATYWLSNILGRFDTLSKWERKAFIVAAYHMNDEGKHWLDHIKLTLSPDQNIVRKWYKERMKLIKEVPL</sequence>
<dbReference type="Proteomes" id="UP000603141">
    <property type="component" value="Unassembled WGS sequence"/>
</dbReference>
<feature type="domain" description="Reverse transcriptase" evidence="2">
    <location>
        <begin position="1"/>
        <end position="284"/>
    </location>
</feature>
<keyword evidence="4" id="KW-1185">Reference proteome</keyword>
<dbReference type="Pfam" id="PF00078">
    <property type="entry name" value="RVT_1"/>
    <property type="match status" value="1"/>
</dbReference>
<proteinExistence type="inferred from homology"/>
<evidence type="ECO:0000256" key="1">
    <source>
        <dbReference type="ARBA" id="ARBA00034120"/>
    </source>
</evidence>
<dbReference type="GO" id="GO:0003964">
    <property type="term" value="F:RNA-directed DNA polymerase activity"/>
    <property type="evidence" value="ECO:0007669"/>
    <property type="project" value="UniProtKB-KW"/>
</dbReference>
<gene>
    <name evidence="3" type="ORF">JIN85_16685</name>
</gene>
<dbReference type="RefSeq" id="WP_200272882.1">
    <property type="nucleotide sequence ID" value="NZ_JAENIJ010000033.1"/>
</dbReference>
<dbReference type="EMBL" id="JAENIJ010000033">
    <property type="protein sequence ID" value="MBK1884058.1"/>
    <property type="molecule type" value="Genomic_DNA"/>
</dbReference>
<organism evidence="3 4">
    <name type="scientific">Luteolibacter pohnpeiensis</name>
    <dbReference type="NCBI Taxonomy" id="454153"/>
    <lineage>
        <taxon>Bacteria</taxon>
        <taxon>Pseudomonadati</taxon>
        <taxon>Verrucomicrobiota</taxon>
        <taxon>Verrucomicrobiia</taxon>
        <taxon>Verrucomicrobiales</taxon>
        <taxon>Verrucomicrobiaceae</taxon>
        <taxon>Luteolibacter</taxon>
    </lineage>
</organism>
<keyword evidence="3" id="KW-0695">RNA-directed DNA polymerase</keyword>
<reference evidence="3" key="1">
    <citation type="submission" date="2021-01" db="EMBL/GenBank/DDBJ databases">
        <title>Modified the classification status of verrucomicrobia.</title>
        <authorList>
            <person name="Feng X."/>
        </authorList>
    </citation>
    <scope>NUCLEOTIDE SEQUENCE</scope>
    <source>
        <strain evidence="3">KCTC 22041</strain>
    </source>
</reference>
<comment type="caution">
    <text evidence="3">The sequence shown here is derived from an EMBL/GenBank/DDBJ whole genome shotgun (WGS) entry which is preliminary data.</text>
</comment>
<protein>
    <submittedName>
        <fullName evidence="3">RNA-directed DNA polymerase</fullName>
    </submittedName>
</protein>
<evidence type="ECO:0000259" key="2">
    <source>
        <dbReference type="PROSITE" id="PS50878"/>
    </source>
</evidence>
<evidence type="ECO:0000313" key="3">
    <source>
        <dbReference type="EMBL" id="MBK1884058.1"/>
    </source>
</evidence>
<comment type="similarity">
    <text evidence="1">Belongs to the bacterial reverse transcriptase family.</text>
</comment>